<accession>A0ABV6J872</accession>
<dbReference type="InterPro" id="IPR050204">
    <property type="entry name" value="AraC_XylS_family_regulators"/>
</dbReference>
<proteinExistence type="predicted"/>
<evidence type="ECO:0000256" key="3">
    <source>
        <dbReference type="ARBA" id="ARBA00023163"/>
    </source>
</evidence>
<protein>
    <submittedName>
        <fullName evidence="5">DUF6597 domain-containing transcriptional factor</fullName>
    </submittedName>
</protein>
<keyword evidence="3" id="KW-0804">Transcription</keyword>
<dbReference type="SUPFAM" id="SSF46689">
    <property type="entry name" value="Homeodomain-like"/>
    <property type="match status" value="1"/>
</dbReference>
<dbReference type="Pfam" id="PF20240">
    <property type="entry name" value="DUF6597"/>
    <property type="match status" value="1"/>
</dbReference>
<evidence type="ECO:0000313" key="5">
    <source>
        <dbReference type="EMBL" id="MFC0391003.1"/>
    </source>
</evidence>
<sequence length="272" mass="31357">MDAIIRSTNSLGKGILHPSMGDTKFSLNRFPPSPDTSFFIQHYWVIQWDLRGQAPYCQTVIAHPNVNLVVEKETTRIYGVSSATSSHLLKDQGWVVGVKFKPGGFYPFWNAPVSHLTDQSLGIEEVFGLDSLSLEGEVLQQYHHIEQAAHRVDTFFRDRLPERDPNVELVSEIVYGIRDDRTIRQVNDAARMSGLHQRTLQRLFDRYVGVSPKWVILRYRLHEAAERMHQDEANDWTALSLDLGYYDQSHFIRDFKSIVGLSPEEYIRARKV</sequence>
<name>A0ABV6J872_9BACL</name>
<dbReference type="InterPro" id="IPR018060">
    <property type="entry name" value="HTH_AraC"/>
</dbReference>
<dbReference type="Pfam" id="PF12833">
    <property type="entry name" value="HTH_18"/>
    <property type="match status" value="1"/>
</dbReference>
<dbReference type="PANTHER" id="PTHR46796">
    <property type="entry name" value="HTH-TYPE TRANSCRIPTIONAL ACTIVATOR RHAS-RELATED"/>
    <property type="match status" value="1"/>
</dbReference>
<gene>
    <name evidence="5" type="ORF">ACFFJ8_06405</name>
</gene>
<dbReference type="SMART" id="SM00342">
    <property type="entry name" value="HTH_ARAC"/>
    <property type="match status" value="1"/>
</dbReference>
<dbReference type="RefSeq" id="WP_256555281.1">
    <property type="nucleotide sequence ID" value="NZ_JANHOF010000004.1"/>
</dbReference>
<dbReference type="InterPro" id="IPR046532">
    <property type="entry name" value="DUF6597"/>
</dbReference>
<keyword evidence="1" id="KW-0805">Transcription regulation</keyword>
<keyword evidence="6" id="KW-1185">Reference proteome</keyword>
<comment type="caution">
    <text evidence="5">The sequence shown here is derived from an EMBL/GenBank/DDBJ whole genome shotgun (WGS) entry which is preliminary data.</text>
</comment>
<evidence type="ECO:0000256" key="2">
    <source>
        <dbReference type="ARBA" id="ARBA00023125"/>
    </source>
</evidence>
<keyword evidence="2" id="KW-0238">DNA-binding</keyword>
<dbReference type="InterPro" id="IPR009057">
    <property type="entry name" value="Homeodomain-like_sf"/>
</dbReference>
<organism evidence="5 6">
    <name type="scientific">Paenibacillus mendelii</name>
    <dbReference type="NCBI Taxonomy" id="206163"/>
    <lineage>
        <taxon>Bacteria</taxon>
        <taxon>Bacillati</taxon>
        <taxon>Bacillota</taxon>
        <taxon>Bacilli</taxon>
        <taxon>Bacillales</taxon>
        <taxon>Paenibacillaceae</taxon>
        <taxon>Paenibacillus</taxon>
    </lineage>
</organism>
<evidence type="ECO:0000259" key="4">
    <source>
        <dbReference type="PROSITE" id="PS01124"/>
    </source>
</evidence>
<feature type="domain" description="HTH araC/xylS-type" evidence="4">
    <location>
        <begin position="167"/>
        <end position="269"/>
    </location>
</feature>
<dbReference type="PROSITE" id="PS01124">
    <property type="entry name" value="HTH_ARAC_FAMILY_2"/>
    <property type="match status" value="1"/>
</dbReference>
<dbReference type="Proteomes" id="UP001589818">
    <property type="component" value="Unassembled WGS sequence"/>
</dbReference>
<evidence type="ECO:0000313" key="6">
    <source>
        <dbReference type="Proteomes" id="UP001589818"/>
    </source>
</evidence>
<reference evidence="5 6" key="1">
    <citation type="submission" date="2024-09" db="EMBL/GenBank/DDBJ databases">
        <authorList>
            <person name="Sun Q."/>
            <person name="Mori K."/>
        </authorList>
    </citation>
    <scope>NUCLEOTIDE SEQUENCE [LARGE SCALE GENOMIC DNA]</scope>
    <source>
        <strain evidence="5 6">CCM 4839</strain>
    </source>
</reference>
<dbReference type="Gene3D" id="1.10.10.60">
    <property type="entry name" value="Homeodomain-like"/>
    <property type="match status" value="1"/>
</dbReference>
<evidence type="ECO:0000256" key="1">
    <source>
        <dbReference type="ARBA" id="ARBA00023015"/>
    </source>
</evidence>
<dbReference type="EMBL" id="JBHLVF010000010">
    <property type="protein sequence ID" value="MFC0391003.1"/>
    <property type="molecule type" value="Genomic_DNA"/>
</dbReference>